<name>A0A9D4L7U3_DREPO</name>
<evidence type="ECO:0000313" key="2">
    <source>
        <dbReference type="EMBL" id="KAH3853131.1"/>
    </source>
</evidence>
<dbReference type="Proteomes" id="UP000828390">
    <property type="component" value="Unassembled WGS sequence"/>
</dbReference>
<evidence type="ECO:0000256" key="1">
    <source>
        <dbReference type="SAM" id="MobiDB-lite"/>
    </source>
</evidence>
<protein>
    <recommendedName>
        <fullName evidence="4">MAP3K12-binding inhibitory protein 1</fullName>
    </recommendedName>
</protein>
<evidence type="ECO:0000313" key="3">
    <source>
        <dbReference type="Proteomes" id="UP000828390"/>
    </source>
</evidence>
<comment type="caution">
    <text evidence="2">The sequence shown here is derived from an EMBL/GenBank/DDBJ whole genome shotgun (WGS) entry which is preliminary data.</text>
</comment>
<feature type="region of interest" description="Disordered" evidence="1">
    <location>
        <begin position="189"/>
        <end position="215"/>
    </location>
</feature>
<accession>A0A9D4L7U3</accession>
<organism evidence="2 3">
    <name type="scientific">Dreissena polymorpha</name>
    <name type="common">Zebra mussel</name>
    <name type="synonym">Mytilus polymorpha</name>
    <dbReference type="NCBI Taxonomy" id="45954"/>
    <lineage>
        <taxon>Eukaryota</taxon>
        <taxon>Metazoa</taxon>
        <taxon>Spiralia</taxon>
        <taxon>Lophotrochozoa</taxon>
        <taxon>Mollusca</taxon>
        <taxon>Bivalvia</taxon>
        <taxon>Autobranchia</taxon>
        <taxon>Heteroconchia</taxon>
        <taxon>Euheterodonta</taxon>
        <taxon>Imparidentia</taxon>
        <taxon>Neoheterodontei</taxon>
        <taxon>Myida</taxon>
        <taxon>Dreissenoidea</taxon>
        <taxon>Dreissenidae</taxon>
        <taxon>Dreissena</taxon>
    </lineage>
</organism>
<keyword evidence="3" id="KW-1185">Reference proteome</keyword>
<proteinExistence type="predicted"/>
<sequence length="238" mass="27082">MDMETTDIPVTSVKAADPVTTTQTHICGDLKRQFPNQDDSHLIQIRASSSEIARRISALIEQKQREVDMANCQEFCGVHPALEASDDTCARTSAEFVPRAGGKSHIKVSRVVNMYGPQTRFSNQANQRPYNKQEVKQADSTVDGLEERLSNMEEHLKLAGPKKSDIYSRLKELEERILFLESLSPEYFSSGPPRPKKLKPEPRDRQVLSRDNNDDLSIEDIDKRINKLRETLHHKIQT</sequence>
<gene>
    <name evidence="2" type="ORF">DPMN_095653</name>
</gene>
<evidence type="ECO:0008006" key="4">
    <source>
        <dbReference type="Google" id="ProtNLM"/>
    </source>
</evidence>
<feature type="compositionally biased region" description="Basic and acidic residues" evidence="1">
    <location>
        <begin position="198"/>
        <end position="213"/>
    </location>
</feature>
<dbReference type="AlphaFoldDB" id="A0A9D4L7U3"/>
<reference evidence="2" key="1">
    <citation type="journal article" date="2019" name="bioRxiv">
        <title>The Genome of the Zebra Mussel, Dreissena polymorpha: A Resource for Invasive Species Research.</title>
        <authorList>
            <person name="McCartney M.A."/>
            <person name="Auch B."/>
            <person name="Kono T."/>
            <person name="Mallez S."/>
            <person name="Zhang Y."/>
            <person name="Obille A."/>
            <person name="Becker A."/>
            <person name="Abrahante J.E."/>
            <person name="Garbe J."/>
            <person name="Badalamenti J.P."/>
            <person name="Herman A."/>
            <person name="Mangelson H."/>
            <person name="Liachko I."/>
            <person name="Sullivan S."/>
            <person name="Sone E.D."/>
            <person name="Koren S."/>
            <person name="Silverstein K.A.T."/>
            <person name="Beckman K.B."/>
            <person name="Gohl D.M."/>
        </authorList>
    </citation>
    <scope>NUCLEOTIDE SEQUENCE</scope>
    <source>
        <strain evidence="2">Duluth1</strain>
        <tissue evidence="2">Whole animal</tissue>
    </source>
</reference>
<dbReference type="OrthoDB" id="5531344at2759"/>
<reference evidence="2" key="2">
    <citation type="submission" date="2020-11" db="EMBL/GenBank/DDBJ databases">
        <authorList>
            <person name="McCartney M.A."/>
            <person name="Auch B."/>
            <person name="Kono T."/>
            <person name="Mallez S."/>
            <person name="Becker A."/>
            <person name="Gohl D.M."/>
            <person name="Silverstein K.A.T."/>
            <person name="Koren S."/>
            <person name="Bechman K.B."/>
            <person name="Herman A."/>
            <person name="Abrahante J.E."/>
            <person name="Garbe J."/>
        </authorList>
    </citation>
    <scope>NUCLEOTIDE SEQUENCE</scope>
    <source>
        <strain evidence="2">Duluth1</strain>
        <tissue evidence="2">Whole animal</tissue>
    </source>
</reference>
<dbReference type="EMBL" id="JAIWYP010000003">
    <property type="protein sequence ID" value="KAH3853131.1"/>
    <property type="molecule type" value="Genomic_DNA"/>
</dbReference>